<gene>
    <name evidence="1" type="ORF">HETSPECPRED_005980</name>
</gene>
<sequence>MPGSDFRDSSTLQCKGSGCVDYTERTIQNCDSCYRAWRICRYQDLQLVKSVLESLQHELERPWKLSEEDETDPDPKKARQARRNRLLKADTAIALQIVKRQARGLQNQVRAEQFIAERRRELEHELGIVALGRPVSQQSEPQARPTIIDVLTERGVISREALSTNSTSSGTR</sequence>
<proteinExistence type="predicted"/>
<dbReference type="EMBL" id="CAJPDS010000004">
    <property type="protein sequence ID" value="CAF9905889.1"/>
    <property type="molecule type" value="Genomic_DNA"/>
</dbReference>
<protein>
    <submittedName>
        <fullName evidence="1">Uncharacterized protein</fullName>
    </submittedName>
</protein>
<evidence type="ECO:0000313" key="2">
    <source>
        <dbReference type="Proteomes" id="UP000664521"/>
    </source>
</evidence>
<organism evidence="1 2">
    <name type="scientific">Heterodermia speciosa</name>
    <dbReference type="NCBI Taxonomy" id="116794"/>
    <lineage>
        <taxon>Eukaryota</taxon>
        <taxon>Fungi</taxon>
        <taxon>Dikarya</taxon>
        <taxon>Ascomycota</taxon>
        <taxon>Pezizomycotina</taxon>
        <taxon>Lecanoromycetes</taxon>
        <taxon>OSLEUM clade</taxon>
        <taxon>Lecanoromycetidae</taxon>
        <taxon>Caliciales</taxon>
        <taxon>Physciaceae</taxon>
        <taxon>Heterodermia</taxon>
    </lineage>
</organism>
<dbReference type="AlphaFoldDB" id="A0A8H3IA26"/>
<reference evidence="1" key="1">
    <citation type="submission" date="2021-03" db="EMBL/GenBank/DDBJ databases">
        <authorList>
            <person name="Tagirdzhanova G."/>
        </authorList>
    </citation>
    <scope>NUCLEOTIDE SEQUENCE</scope>
</reference>
<keyword evidence="2" id="KW-1185">Reference proteome</keyword>
<name>A0A8H3IA26_9LECA</name>
<evidence type="ECO:0000313" key="1">
    <source>
        <dbReference type="EMBL" id="CAF9905889.1"/>
    </source>
</evidence>
<accession>A0A8H3IA26</accession>
<dbReference type="Proteomes" id="UP000664521">
    <property type="component" value="Unassembled WGS sequence"/>
</dbReference>
<comment type="caution">
    <text evidence="1">The sequence shown here is derived from an EMBL/GenBank/DDBJ whole genome shotgun (WGS) entry which is preliminary data.</text>
</comment>